<keyword evidence="4" id="KW-1185">Reference proteome</keyword>
<evidence type="ECO:0000256" key="1">
    <source>
        <dbReference type="SAM" id="MobiDB-lite"/>
    </source>
</evidence>
<evidence type="ECO:0000313" key="3">
    <source>
        <dbReference type="EMBL" id="KAK6928432.1"/>
    </source>
</evidence>
<dbReference type="PANTHER" id="PTHR31683:SF29">
    <property type="entry name" value="PECTATE LYASE 11-RELATED"/>
    <property type="match status" value="1"/>
</dbReference>
<feature type="compositionally biased region" description="Basic and acidic residues" evidence="1">
    <location>
        <begin position="90"/>
        <end position="111"/>
    </location>
</feature>
<organism evidence="3 4">
    <name type="scientific">Dillenia turbinata</name>
    <dbReference type="NCBI Taxonomy" id="194707"/>
    <lineage>
        <taxon>Eukaryota</taxon>
        <taxon>Viridiplantae</taxon>
        <taxon>Streptophyta</taxon>
        <taxon>Embryophyta</taxon>
        <taxon>Tracheophyta</taxon>
        <taxon>Spermatophyta</taxon>
        <taxon>Magnoliopsida</taxon>
        <taxon>eudicotyledons</taxon>
        <taxon>Gunneridae</taxon>
        <taxon>Pentapetalae</taxon>
        <taxon>Dilleniales</taxon>
        <taxon>Dilleniaceae</taxon>
        <taxon>Dillenia</taxon>
    </lineage>
</organism>
<protein>
    <submittedName>
        <fullName evidence="3">Uncharacterized protein</fullName>
    </submittedName>
</protein>
<dbReference type="AlphaFoldDB" id="A0AAN8VFK1"/>
<sequence>MLYLSCGTRDPIDDCWRDRLGDDDPINPRLGELWYAMIQDEPLWIIFKRDDDQAQARASRGGSVHIAGGPCIKIHYVTNVIIHGVRKSKAKTEDKENTETGPCHELKLSKT</sequence>
<feature type="region of interest" description="Disordered" evidence="1">
    <location>
        <begin position="88"/>
        <end position="111"/>
    </location>
</feature>
<accession>A0AAN8VFK1</accession>
<reference evidence="3 4" key="1">
    <citation type="submission" date="2023-12" db="EMBL/GenBank/DDBJ databases">
        <title>A high-quality genome assembly for Dillenia turbinata (Dilleniales).</title>
        <authorList>
            <person name="Chanderbali A."/>
        </authorList>
    </citation>
    <scope>NUCLEOTIDE SEQUENCE [LARGE SCALE GENOMIC DNA]</scope>
    <source>
        <strain evidence="3">LSX21</strain>
        <tissue evidence="3">Leaf</tissue>
    </source>
</reference>
<name>A0AAN8VFK1_9MAGN</name>
<dbReference type="InterPro" id="IPR045032">
    <property type="entry name" value="PEL"/>
</dbReference>
<dbReference type="EMBL" id="JBAMMX010000014">
    <property type="protein sequence ID" value="KAK6928432.1"/>
    <property type="molecule type" value="Genomic_DNA"/>
</dbReference>
<dbReference type="Gene3D" id="2.160.20.10">
    <property type="entry name" value="Single-stranded right-handed beta-helix, Pectin lyase-like"/>
    <property type="match status" value="1"/>
</dbReference>
<dbReference type="GO" id="GO:0030570">
    <property type="term" value="F:pectate lyase activity"/>
    <property type="evidence" value="ECO:0007669"/>
    <property type="project" value="InterPro"/>
</dbReference>
<evidence type="ECO:0000313" key="4">
    <source>
        <dbReference type="Proteomes" id="UP001370490"/>
    </source>
</evidence>
<dbReference type="EMBL" id="JBAMMX010000014">
    <property type="protein sequence ID" value="KAK6928421.1"/>
    <property type="molecule type" value="Genomic_DNA"/>
</dbReference>
<proteinExistence type="predicted"/>
<dbReference type="PANTHER" id="PTHR31683">
    <property type="entry name" value="PECTATE LYASE 18-RELATED"/>
    <property type="match status" value="1"/>
</dbReference>
<dbReference type="SUPFAM" id="SSF51126">
    <property type="entry name" value="Pectin lyase-like"/>
    <property type="match status" value="1"/>
</dbReference>
<gene>
    <name evidence="2" type="ORF">RJ641_007012</name>
    <name evidence="3" type="ORF">RJ641_007023</name>
</gene>
<dbReference type="InterPro" id="IPR011050">
    <property type="entry name" value="Pectin_lyase_fold/virulence"/>
</dbReference>
<evidence type="ECO:0000313" key="2">
    <source>
        <dbReference type="EMBL" id="KAK6928421.1"/>
    </source>
</evidence>
<dbReference type="InterPro" id="IPR012334">
    <property type="entry name" value="Pectin_lyas_fold"/>
</dbReference>
<comment type="caution">
    <text evidence="3">The sequence shown here is derived from an EMBL/GenBank/DDBJ whole genome shotgun (WGS) entry which is preliminary data.</text>
</comment>
<dbReference type="Proteomes" id="UP001370490">
    <property type="component" value="Unassembled WGS sequence"/>
</dbReference>